<keyword evidence="5 10" id="KW-0808">Transferase</keyword>
<keyword evidence="4 10" id="KW-0489">Methyltransferase</keyword>
<dbReference type="Gene3D" id="1.10.10.10">
    <property type="entry name" value="Winged helix-like DNA-binding domain superfamily/Winged helix DNA-binding domain"/>
    <property type="match status" value="1"/>
</dbReference>
<evidence type="ECO:0000259" key="9">
    <source>
        <dbReference type="Pfam" id="PF01035"/>
    </source>
</evidence>
<dbReference type="STRING" id="930.GCA_002079865_00281"/>
<feature type="domain" description="Methylated-DNA-[protein]-cysteine S-methyltransferase DNA binding" evidence="9">
    <location>
        <begin position="94"/>
        <end position="174"/>
    </location>
</feature>
<name>A0A1C2HWA2_ACITH</name>
<comment type="catalytic activity">
    <reaction evidence="8">
        <text>a 6-O-methyl-2'-deoxyguanosine in DNA + L-cysteinyl-[protein] = S-methyl-L-cysteinyl-[protein] + a 2'-deoxyguanosine in DNA</text>
        <dbReference type="Rhea" id="RHEA:24000"/>
        <dbReference type="Rhea" id="RHEA-COMP:10131"/>
        <dbReference type="Rhea" id="RHEA-COMP:10132"/>
        <dbReference type="Rhea" id="RHEA-COMP:11367"/>
        <dbReference type="Rhea" id="RHEA-COMP:11368"/>
        <dbReference type="ChEBI" id="CHEBI:29950"/>
        <dbReference type="ChEBI" id="CHEBI:82612"/>
        <dbReference type="ChEBI" id="CHEBI:85445"/>
        <dbReference type="ChEBI" id="CHEBI:85448"/>
        <dbReference type="EC" id="2.1.1.63"/>
    </reaction>
</comment>
<evidence type="ECO:0000313" key="10">
    <source>
        <dbReference type="EMBL" id="OCX68959.1"/>
    </source>
</evidence>
<evidence type="ECO:0000256" key="5">
    <source>
        <dbReference type="ARBA" id="ARBA00022679"/>
    </source>
</evidence>
<reference evidence="10 11" key="1">
    <citation type="journal article" date="2016" name="Int. J. Mol. Sci.">
        <title>Comparative genomics of the extreme acidophile Acidithiobacillus thiooxidans reveals intraspecific divergence and niche adaptation.</title>
        <authorList>
            <person name="Zhang X."/>
            <person name="Feng X."/>
            <person name="Tao J."/>
            <person name="Ma L."/>
            <person name="Xiao Y."/>
            <person name="Liang Y."/>
            <person name="Liu X."/>
            <person name="Yin H."/>
        </authorList>
    </citation>
    <scope>NUCLEOTIDE SEQUENCE [LARGE SCALE GENOMIC DNA]</scope>
    <source>
        <strain evidence="10 11">A02</strain>
    </source>
</reference>
<evidence type="ECO:0000256" key="2">
    <source>
        <dbReference type="ARBA" id="ARBA00008711"/>
    </source>
</evidence>
<comment type="similarity">
    <text evidence="2">Belongs to the MGMT family.</text>
</comment>
<dbReference type="GO" id="GO:0032259">
    <property type="term" value="P:methylation"/>
    <property type="evidence" value="ECO:0007669"/>
    <property type="project" value="UniProtKB-KW"/>
</dbReference>
<evidence type="ECO:0000256" key="8">
    <source>
        <dbReference type="ARBA" id="ARBA00049348"/>
    </source>
</evidence>
<dbReference type="InterPro" id="IPR001497">
    <property type="entry name" value="MethylDNA_cys_MeTrfase_AS"/>
</dbReference>
<dbReference type="InterPro" id="IPR036217">
    <property type="entry name" value="MethylDNA_cys_MeTrfase_DNAb"/>
</dbReference>
<accession>A0A1C2HWA2</accession>
<dbReference type="GO" id="GO:0003908">
    <property type="term" value="F:methylated-DNA-[protein]-cysteine S-methyltransferase activity"/>
    <property type="evidence" value="ECO:0007669"/>
    <property type="project" value="UniProtKB-EC"/>
</dbReference>
<dbReference type="SUPFAM" id="SSF46767">
    <property type="entry name" value="Methylated DNA-protein cysteine methyltransferase, C-terminal domain"/>
    <property type="match status" value="1"/>
</dbReference>
<comment type="catalytic activity">
    <reaction evidence="1">
        <text>a 4-O-methyl-thymidine in DNA + L-cysteinyl-[protein] = a thymidine in DNA + S-methyl-L-cysteinyl-[protein]</text>
        <dbReference type="Rhea" id="RHEA:53428"/>
        <dbReference type="Rhea" id="RHEA-COMP:10131"/>
        <dbReference type="Rhea" id="RHEA-COMP:10132"/>
        <dbReference type="Rhea" id="RHEA-COMP:13555"/>
        <dbReference type="Rhea" id="RHEA-COMP:13556"/>
        <dbReference type="ChEBI" id="CHEBI:29950"/>
        <dbReference type="ChEBI" id="CHEBI:82612"/>
        <dbReference type="ChEBI" id="CHEBI:137386"/>
        <dbReference type="ChEBI" id="CHEBI:137387"/>
        <dbReference type="EC" id="2.1.1.63"/>
    </reaction>
</comment>
<keyword evidence="6" id="KW-0227">DNA damage</keyword>
<dbReference type="PANTHER" id="PTHR10815">
    <property type="entry name" value="METHYLATED-DNA--PROTEIN-CYSTEINE METHYLTRANSFERASE"/>
    <property type="match status" value="1"/>
</dbReference>
<evidence type="ECO:0000256" key="4">
    <source>
        <dbReference type="ARBA" id="ARBA00022603"/>
    </source>
</evidence>
<protein>
    <recommendedName>
        <fullName evidence="3">methylated-DNA--[protein]-cysteine S-methyltransferase</fullName>
        <ecNumber evidence="3">2.1.1.63</ecNumber>
    </recommendedName>
</protein>
<dbReference type="GeneID" id="60694532"/>
<keyword evidence="7" id="KW-0234">DNA repair</keyword>
<dbReference type="Proteomes" id="UP000094893">
    <property type="component" value="Unassembled WGS sequence"/>
</dbReference>
<dbReference type="GO" id="GO:0006281">
    <property type="term" value="P:DNA repair"/>
    <property type="evidence" value="ECO:0007669"/>
    <property type="project" value="UniProtKB-KW"/>
</dbReference>
<proteinExistence type="inferred from homology"/>
<dbReference type="CDD" id="cd06445">
    <property type="entry name" value="ATase"/>
    <property type="match status" value="1"/>
</dbReference>
<dbReference type="InterPro" id="IPR036631">
    <property type="entry name" value="MGMT_N_sf"/>
</dbReference>
<evidence type="ECO:0000256" key="1">
    <source>
        <dbReference type="ARBA" id="ARBA00001286"/>
    </source>
</evidence>
<dbReference type="NCBIfam" id="TIGR00589">
    <property type="entry name" value="ogt"/>
    <property type="match status" value="1"/>
</dbReference>
<dbReference type="PROSITE" id="PS00374">
    <property type="entry name" value="MGMT"/>
    <property type="match status" value="1"/>
</dbReference>
<dbReference type="eggNOG" id="COG0350">
    <property type="taxonomic scope" value="Bacteria"/>
</dbReference>
<dbReference type="EC" id="2.1.1.63" evidence="3"/>
<evidence type="ECO:0000313" key="11">
    <source>
        <dbReference type="Proteomes" id="UP000094893"/>
    </source>
</evidence>
<evidence type="ECO:0000256" key="3">
    <source>
        <dbReference type="ARBA" id="ARBA00011918"/>
    </source>
</evidence>
<sequence length="176" mass="19261">MSLNESLDWHIHRCNTPLGEMLLVTDPQGTLRALDYWEDSQHSILADLGRLYGTDRITLTSGPLPTLIRHSLEAYWAGDLQALTVIPTKSAGTPFQQAAWAWLRTIPAGETRSYKEQAQGMNLPAAVRAVGHANSKNPIGIVVPCHRVIGSNGTLTGYAGGIDRKRWLLQHEGALS</sequence>
<organism evidence="10 11">
    <name type="scientific">Acidithiobacillus thiooxidans</name>
    <name type="common">Thiobacillus thiooxidans</name>
    <dbReference type="NCBI Taxonomy" id="930"/>
    <lineage>
        <taxon>Bacteria</taxon>
        <taxon>Pseudomonadati</taxon>
        <taxon>Pseudomonadota</taxon>
        <taxon>Acidithiobacillia</taxon>
        <taxon>Acidithiobacillales</taxon>
        <taxon>Acidithiobacillaceae</taxon>
        <taxon>Acidithiobacillus</taxon>
    </lineage>
</organism>
<dbReference type="AlphaFoldDB" id="A0A1C2HWA2"/>
<gene>
    <name evidence="10" type="ORF">A6P07_17410</name>
</gene>
<evidence type="ECO:0000256" key="6">
    <source>
        <dbReference type="ARBA" id="ARBA00022763"/>
    </source>
</evidence>
<dbReference type="InterPro" id="IPR036388">
    <property type="entry name" value="WH-like_DNA-bd_sf"/>
</dbReference>
<dbReference type="SUPFAM" id="SSF53155">
    <property type="entry name" value="Methylated DNA-protein cysteine methyltransferase domain"/>
    <property type="match status" value="1"/>
</dbReference>
<dbReference type="EMBL" id="LWSA01000273">
    <property type="protein sequence ID" value="OCX68959.1"/>
    <property type="molecule type" value="Genomic_DNA"/>
</dbReference>
<comment type="caution">
    <text evidence="10">The sequence shown here is derived from an EMBL/GenBank/DDBJ whole genome shotgun (WGS) entry which is preliminary data.</text>
</comment>
<dbReference type="Pfam" id="PF01035">
    <property type="entry name" value="DNA_binding_1"/>
    <property type="match status" value="1"/>
</dbReference>
<dbReference type="PANTHER" id="PTHR10815:SF5">
    <property type="entry name" value="METHYLATED-DNA--PROTEIN-CYSTEINE METHYLTRANSFERASE"/>
    <property type="match status" value="1"/>
</dbReference>
<dbReference type="InterPro" id="IPR014048">
    <property type="entry name" value="MethylDNA_cys_MeTrfase_DNA-bd"/>
</dbReference>
<dbReference type="RefSeq" id="WP_024894514.1">
    <property type="nucleotide sequence ID" value="NZ_DAIAWO010000068.1"/>
</dbReference>
<dbReference type="FunFam" id="1.10.10.10:FF:000214">
    <property type="entry name" value="Methylated-DNA--protein-cysteine methyltransferase"/>
    <property type="match status" value="1"/>
</dbReference>
<evidence type="ECO:0000256" key="7">
    <source>
        <dbReference type="ARBA" id="ARBA00023204"/>
    </source>
</evidence>